<dbReference type="InterPro" id="IPR007701">
    <property type="entry name" value="Interferon-rel_develop_reg_N"/>
</dbReference>
<keyword evidence="6" id="KW-1185">Reference proteome</keyword>
<dbReference type="PANTHER" id="PTHR12354">
    <property type="entry name" value="INTERFERON-RELATED DEVELOPMENTAL REGULATOR"/>
    <property type="match status" value="1"/>
</dbReference>
<dbReference type="InterPro" id="IPR039777">
    <property type="entry name" value="IFRD"/>
</dbReference>
<evidence type="ECO:0000313" key="4">
    <source>
        <dbReference type="EMBL" id="TPX42955.1"/>
    </source>
</evidence>
<evidence type="ECO:0000313" key="5">
    <source>
        <dbReference type="EMBL" id="TPX50318.1"/>
    </source>
</evidence>
<organism evidence="4 7">
    <name type="scientific">Synchytrium endobioticum</name>
    <dbReference type="NCBI Taxonomy" id="286115"/>
    <lineage>
        <taxon>Eukaryota</taxon>
        <taxon>Fungi</taxon>
        <taxon>Fungi incertae sedis</taxon>
        <taxon>Chytridiomycota</taxon>
        <taxon>Chytridiomycota incertae sedis</taxon>
        <taxon>Chytridiomycetes</taxon>
        <taxon>Synchytriales</taxon>
        <taxon>Synchytriaceae</taxon>
        <taxon>Synchytrium</taxon>
    </lineage>
</organism>
<dbReference type="VEuPathDB" id="FungiDB:SeMB42_g02310"/>
<feature type="compositionally biased region" description="Basic and acidic residues" evidence="2">
    <location>
        <begin position="379"/>
        <end position="396"/>
    </location>
</feature>
<proteinExistence type="inferred from homology"/>
<evidence type="ECO:0000313" key="6">
    <source>
        <dbReference type="Proteomes" id="UP000317494"/>
    </source>
</evidence>
<dbReference type="EMBL" id="QEAN01000069">
    <property type="protein sequence ID" value="TPX50318.1"/>
    <property type="molecule type" value="Genomic_DNA"/>
</dbReference>
<dbReference type="OrthoDB" id="18978at2759"/>
<sequence>MAGGRRKTRSSNTADALYDADSLETSSQDSLESHSSTASRGRKLDEGGDSPIHLQDKLSSAMDALTEKRATTREGGLHTICTILTFKYVPELLAPQIVTLIEGVKKSVARSGAEGELAARSLALASLTLGSDTGVFALFPLMRELALDPSFAISNKVVILEALSAILLMLDQHPHDSLEWLSFAESLFCEKEDASIVKAALNLWGVLATEISFQYMQDTMNSYIAAHEKLLTHDSTDVRIAAGENIGILFEMMGHENEQYDNRAALIEKLADIAADASRHRGKKDTRSQRMIFKELLATVENANTPTHHLTIRKMHYSLKSWASLKRLSLIKYYLNEGLSAHLENNEVVQSCLSLEVPPEAPERPTVQDKRVQQLIQHKVDKARSKNLSVDRDRRSTSRQSLHVGTNRY</sequence>
<dbReference type="Proteomes" id="UP000320475">
    <property type="component" value="Unassembled WGS sequence"/>
</dbReference>
<evidence type="ECO:0000256" key="1">
    <source>
        <dbReference type="ARBA" id="ARBA00008828"/>
    </source>
</evidence>
<dbReference type="PANTHER" id="PTHR12354:SF1">
    <property type="entry name" value="INTERFERON-RELATED DEVELOPMENTAL REGULATOR 1"/>
    <property type="match status" value="1"/>
</dbReference>
<dbReference type="Pfam" id="PF05004">
    <property type="entry name" value="IFRD"/>
    <property type="match status" value="1"/>
</dbReference>
<feature type="region of interest" description="Disordered" evidence="2">
    <location>
        <begin position="379"/>
        <end position="409"/>
    </location>
</feature>
<protein>
    <recommendedName>
        <fullName evidence="3">Interferon-related developmental regulator N-terminal domain-containing protein</fullName>
    </recommendedName>
</protein>
<dbReference type="Gene3D" id="1.25.10.10">
    <property type="entry name" value="Leucine-rich Repeat Variant"/>
    <property type="match status" value="1"/>
</dbReference>
<dbReference type="Proteomes" id="UP000317494">
    <property type="component" value="Unassembled WGS sequence"/>
</dbReference>
<dbReference type="STRING" id="286115.A0A507CV10"/>
<dbReference type="SUPFAM" id="SSF48371">
    <property type="entry name" value="ARM repeat"/>
    <property type="match status" value="1"/>
</dbReference>
<feature type="region of interest" description="Disordered" evidence="2">
    <location>
        <begin position="1"/>
        <end position="53"/>
    </location>
</feature>
<reference evidence="6 7" key="1">
    <citation type="journal article" date="2019" name="Sci. Rep.">
        <title>Comparative genomics of chytrid fungi reveal insights into the obligate biotrophic and pathogenic lifestyle of Synchytrium endobioticum.</title>
        <authorList>
            <person name="van de Vossenberg B.T.L.H."/>
            <person name="Warris S."/>
            <person name="Nguyen H.D.T."/>
            <person name="van Gent-Pelzer M.P.E."/>
            <person name="Joly D.L."/>
            <person name="van de Geest H.C."/>
            <person name="Bonants P.J.M."/>
            <person name="Smith D.S."/>
            <person name="Levesque C.A."/>
            <person name="van der Lee T.A.J."/>
        </authorList>
    </citation>
    <scope>NUCLEOTIDE SEQUENCE [LARGE SCALE GENOMIC DNA]</scope>
    <source>
        <strain evidence="4 7">LEV6574</strain>
        <strain evidence="5 6">MB42</strain>
    </source>
</reference>
<evidence type="ECO:0000313" key="7">
    <source>
        <dbReference type="Proteomes" id="UP000320475"/>
    </source>
</evidence>
<feature type="compositionally biased region" description="Polar residues" evidence="2">
    <location>
        <begin position="23"/>
        <end position="39"/>
    </location>
</feature>
<accession>A0A507CV10</accession>
<dbReference type="InterPro" id="IPR011989">
    <property type="entry name" value="ARM-like"/>
</dbReference>
<gene>
    <name evidence="4" type="ORF">SeLEV6574_g05314</name>
    <name evidence="5" type="ORF">SeMB42_g02310</name>
</gene>
<dbReference type="InterPro" id="IPR016024">
    <property type="entry name" value="ARM-type_fold"/>
</dbReference>
<dbReference type="EMBL" id="QEAM01000245">
    <property type="protein sequence ID" value="TPX42955.1"/>
    <property type="molecule type" value="Genomic_DNA"/>
</dbReference>
<feature type="compositionally biased region" description="Polar residues" evidence="2">
    <location>
        <begin position="398"/>
        <end position="409"/>
    </location>
</feature>
<dbReference type="AlphaFoldDB" id="A0A507CV10"/>
<evidence type="ECO:0000259" key="3">
    <source>
        <dbReference type="Pfam" id="PF05004"/>
    </source>
</evidence>
<comment type="similarity">
    <text evidence="1">Belongs to the IFRD family.</text>
</comment>
<comment type="caution">
    <text evidence="4">The sequence shown here is derived from an EMBL/GenBank/DDBJ whole genome shotgun (WGS) entry which is preliminary data.</text>
</comment>
<feature type="domain" description="Interferon-related developmental regulator N-terminal" evidence="3">
    <location>
        <begin position="35"/>
        <end position="301"/>
    </location>
</feature>
<evidence type="ECO:0000256" key="2">
    <source>
        <dbReference type="SAM" id="MobiDB-lite"/>
    </source>
</evidence>
<name>A0A507CV10_9FUNG</name>